<accession>A0A927GR02</accession>
<dbReference type="InterPro" id="IPR055398">
    <property type="entry name" value="Rossmann-like_BshC"/>
</dbReference>
<evidence type="ECO:0000313" key="5">
    <source>
        <dbReference type="EMBL" id="MBD2844410.1"/>
    </source>
</evidence>
<dbReference type="Proteomes" id="UP000621560">
    <property type="component" value="Unassembled WGS sequence"/>
</dbReference>
<dbReference type="GO" id="GO:0016874">
    <property type="term" value="F:ligase activity"/>
    <property type="evidence" value="ECO:0007669"/>
    <property type="project" value="UniProtKB-UniRule"/>
</dbReference>
<dbReference type="Pfam" id="PF24850">
    <property type="entry name" value="CC_BshC"/>
    <property type="match status" value="1"/>
</dbReference>
<reference evidence="5" key="1">
    <citation type="submission" date="2020-09" db="EMBL/GenBank/DDBJ databases">
        <title>A novel bacterium of genus Paenibacillus, isolated from South China Sea.</title>
        <authorList>
            <person name="Huang H."/>
            <person name="Mo K."/>
            <person name="Hu Y."/>
        </authorList>
    </citation>
    <scope>NUCLEOTIDE SEQUENCE</scope>
    <source>
        <strain evidence="5">IB182496</strain>
    </source>
</reference>
<keyword evidence="6" id="KW-1185">Reference proteome</keyword>
<dbReference type="EMBL" id="JACXIZ010000011">
    <property type="protein sequence ID" value="MBD2844410.1"/>
    <property type="molecule type" value="Genomic_DNA"/>
</dbReference>
<sequence length="549" mass="61141">MNIQRYALPHASPLTAAYVERSDARVARLYGGHPEEPEDWRRRAAALECGEAPRIAPGELAPVLERYNVRLGASAATRQSIAALGEGAQVVVGGQQAGLWSGPMMTLHKAVSVIAAARHASELLGRTVVPVFWIAGEDHDWEEAAHTYVVDSKPSLTKLHLDRPRGARTSVSRTLIDEGAWRRALRELAEALPDTEHKPTLLAQMETAAASGETLSEVFGALLLQLFAEDGLVVLDADDPELRRLEAPMFARLIARNAELRQAYADAARRLRELGYAPQVETEENCAHLFVYADGPGRGAGERLLLYREADGYADRKGQLRFEERQLAKLAETEPQRFSNNVLTRPLMQDYALPVLATVLGPAEIAYWAMVGDAFGLLGMRMPLVVPRASFTLIDEQERKLLARYGLTYEDVAQRMDEIKAQWLAQAEGELPEEAFARARGRMLDAYEPLLAELTARWPGLSPIAETNRAKLLEQVAYMEQAVGKERERRQETALRQLELLRLTLHPAAGPQERVLSAVYYWNRVGVDWLRQLAAQPFRPRGGHSIVYI</sequence>
<comment type="caution">
    <text evidence="5">The sequence shown here is derived from an EMBL/GenBank/DDBJ whole genome shotgun (WGS) entry which is preliminary data.</text>
</comment>
<dbReference type="RefSeq" id="WP_190915075.1">
    <property type="nucleotide sequence ID" value="NZ_JACXIZ010000011.1"/>
</dbReference>
<feature type="domain" description="Bacillithiol biosynthesis BshC C-terminal coiled-coil" evidence="4">
    <location>
        <begin position="391"/>
        <end position="549"/>
    </location>
</feature>
<dbReference type="InterPro" id="IPR011199">
    <property type="entry name" value="Bacillithiol_biosynth_BshC"/>
</dbReference>
<dbReference type="HAMAP" id="MF_01867">
    <property type="entry name" value="BshC"/>
    <property type="match status" value="1"/>
</dbReference>
<comment type="function">
    <text evidence="2">Involved in bacillithiol (BSH) biosynthesis. May catalyze the last step of the pathway, the addition of cysteine to glucosamine malate (GlcN-Mal) to generate BSH.</text>
</comment>
<feature type="domain" description="Bacillithiol biosynthesis BshC N-terminal Rossmann-like" evidence="3">
    <location>
        <begin position="1"/>
        <end position="388"/>
    </location>
</feature>
<dbReference type="PIRSF" id="PIRSF012535">
    <property type="entry name" value="UCP012535"/>
    <property type="match status" value="1"/>
</dbReference>
<protein>
    <recommendedName>
        <fullName evidence="2">Putative cysteine ligase BshC</fullName>
        <ecNumber evidence="2">6.-.-.-</ecNumber>
    </recommendedName>
</protein>
<evidence type="ECO:0000259" key="4">
    <source>
        <dbReference type="Pfam" id="PF24850"/>
    </source>
</evidence>
<dbReference type="Pfam" id="PF10079">
    <property type="entry name" value="Rossmann-like_BshC"/>
    <property type="match status" value="1"/>
</dbReference>
<evidence type="ECO:0000259" key="3">
    <source>
        <dbReference type="Pfam" id="PF10079"/>
    </source>
</evidence>
<evidence type="ECO:0000313" key="6">
    <source>
        <dbReference type="Proteomes" id="UP000621560"/>
    </source>
</evidence>
<dbReference type="InterPro" id="IPR055399">
    <property type="entry name" value="CC_BshC"/>
</dbReference>
<proteinExistence type="inferred from homology"/>
<evidence type="ECO:0000256" key="1">
    <source>
        <dbReference type="ARBA" id="ARBA00022598"/>
    </source>
</evidence>
<dbReference type="NCBIfam" id="TIGR03998">
    <property type="entry name" value="thiol_BshC"/>
    <property type="match status" value="1"/>
</dbReference>
<keyword evidence="1 2" id="KW-0436">Ligase</keyword>
<name>A0A927GR02_9BACL</name>
<organism evidence="5 6">
    <name type="scientific">Paenibacillus sabuli</name>
    <dbReference type="NCBI Taxonomy" id="2772509"/>
    <lineage>
        <taxon>Bacteria</taxon>
        <taxon>Bacillati</taxon>
        <taxon>Bacillota</taxon>
        <taxon>Bacilli</taxon>
        <taxon>Bacillales</taxon>
        <taxon>Paenibacillaceae</taxon>
        <taxon>Paenibacillus</taxon>
    </lineage>
</organism>
<gene>
    <name evidence="2 5" type="primary">bshC</name>
    <name evidence="5" type="ORF">IDH44_04345</name>
</gene>
<evidence type="ECO:0000256" key="2">
    <source>
        <dbReference type="HAMAP-Rule" id="MF_01867"/>
    </source>
</evidence>
<comment type="similarity">
    <text evidence="2">Belongs to the BshC family.</text>
</comment>
<dbReference type="EC" id="6.-.-.-" evidence="2"/>
<dbReference type="AlphaFoldDB" id="A0A927GR02"/>